<feature type="compositionally biased region" description="Polar residues" evidence="7">
    <location>
        <begin position="383"/>
        <end position="394"/>
    </location>
</feature>
<feature type="compositionally biased region" description="Polar residues" evidence="7">
    <location>
        <begin position="435"/>
        <end position="445"/>
    </location>
</feature>
<feature type="compositionally biased region" description="Polar residues" evidence="7">
    <location>
        <begin position="598"/>
        <end position="621"/>
    </location>
</feature>
<dbReference type="FunFam" id="2.20.25.80:FF:000006">
    <property type="entry name" value="WRKY transcription factor"/>
    <property type="match status" value="1"/>
</dbReference>
<evidence type="ECO:0000256" key="7">
    <source>
        <dbReference type="SAM" id="MobiDB-lite"/>
    </source>
</evidence>
<dbReference type="Gene3D" id="2.20.25.80">
    <property type="entry name" value="WRKY domain"/>
    <property type="match status" value="2"/>
</dbReference>
<dbReference type="Pfam" id="PF03106">
    <property type="entry name" value="WRKY"/>
    <property type="match status" value="2"/>
</dbReference>
<dbReference type="InterPro" id="IPR044810">
    <property type="entry name" value="WRKY_plant"/>
</dbReference>
<dbReference type="InterPro" id="IPR036576">
    <property type="entry name" value="WRKY_dom_sf"/>
</dbReference>
<keyword evidence="4" id="KW-0238">DNA-binding</keyword>
<keyword evidence="2" id="KW-0677">Repeat</keyword>
<evidence type="ECO:0000256" key="4">
    <source>
        <dbReference type="ARBA" id="ARBA00023125"/>
    </source>
</evidence>
<dbReference type="AlphaFoldDB" id="A0A7C9EVY0"/>
<feature type="domain" description="WRKY" evidence="8">
    <location>
        <begin position="530"/>
        <end position="595"/>
    </location>
</feature>
<keyword evidence="5" id="KW-0804">Transcription</keyword>
<reference evidence="9" key="2">
    <citation type="submission" date="2020-07" db="EMBL/GenBank/DDBJ databases">
        <authorList>
            <person name="Vera ALvarez R."/>
            <person name="Arias-Moreno D.M."/>
            <person name="Jimenez-Jacinto V."/>
            <person name="Jimenez-Bremont J.F."/>
            <person name="Swaminathan K."/>
            <person name="Moose S.P."/>
            <person name="Guerrero-Gonzalez M.L."/>
            <person name="Marino-Ramirez L."/>
            <person name="Landsman D."/>
            <person name="Rodriguez-Kessler M."/>
            <person name="Delgado-Sanchez P."/>
        </authorList>
    </citation>
    <scope>NUCLEOTIDE SEQUENCE</scope>
    <source>
        <tissue evidence="9">Cladode</tissue>
    </source>
</reference>
<feature type="compositionally biased region" description="Low complexity" evidence="7">
    <location>
        <begin position="68"/>
        <end position="81"/>
    </location>
</feature>
<feature type="region of interest" description="Disordered" evidence="7">
    <location>
        <begin position="372"/>
        <end position="399"/>
    </location>
</feature>
<evidence type="ECO:0000313" key="9">
    <source>
        <dbReference type="EMBL" id="MBA4680641.1"/>
    </source>
</evidence>
<feature type="compositionally biased region" description="Basic and acidic residues" evidence="7">
    <location>
        <begin position="422"/>
        <end position="434"/>
    </location>
</feature>
<dbReference type="InterPro" id="IPR003657">
    <property type="entry name" value="WRKY_dom"/>
</dbReference>
<keyword evidence="6" id="KW-0539">Nucleus</keyword>
<dbReference type="PANTHER" id="PTHR31221:SF126">
    <property type="entry name" value="WRKY DOMAIN-CONTAINING PROTEIN"/>
    <property type="match status" value="1"/>
</dbReference>
<dbReference type="EMBL" id="GISG01287848">
    <property type="protein sequence ID" value="MBA4680641.1"/>
    <property type="molecule type" value="Transcribed_RNA"/>
</dbReference>
<feature type="region of interest" description="Disordered" evidence="7">
    <location>
        <begin position="459"/>
        <end position="504"/>
    </location>
</feature>
<dbReference type="FunFam" id="2.20.25.80:FF:000001">
    <property type="entry name" value="WRKY transcription factor 33"/>
    <property type="match status" value="1"/>
</dbReference>
<accession>A0A7C9EVY0</accession>
<feature type="region of interest" description="Disordered" evidence="7">
    <location>
        <begin position="594"/>
        <end position="629"/>
    </location>
</feature>
<name>A0A7C9EVY0_OPUST</name>
<reference evidence="9" key="1">
    <citation type="journal article" date="2013" name="J. Plant Res.">
        <title>Effect of fungi and light on seed germination of three Opuntia species from semiarid lands of central Mexico.</title>
        <authorList>
            <person name="Delgado-Sanchez P."/>
            <person name="Jimenez-Bremont J.F."/>
            <person name="Guerrero-Gonzalez Mde L."/>
            <person name="Flores J."/>
        </authorList>
    </citation>
    <scope>NUCLEOTIDE SEQUENCE</scope>
    <source>
        <tissue evidence="9">Cladode</tissue>
    </source>
</reference>
<feature type="region of interest" description="Disordered" evidence="7">
    <location>
        <begin position="420"/>
        <end position="445"/>
    </location>
</feature>
<organism evidence="9">
    <name type="scientific">Opuntia streptacantha</name>
    <name type="common">Prickly pear cactus</name>
    <name type="synonym">Opuntia cardona</name>
    <dbReference type="NCBI Taxonomy" id="393608"/>
    <lineage>
        <taxon>Eukaryota</taxon>
        <taxon>Viridiplantae</taxon>
        <taxon>Streptophyta</taxon>
        <taxon>Embryophyta</taxon>
        <taxon>Tracheophyta</taxon>
        <taxon>Spermatophyta</taxon>
        <taxon>Magnoliopsida</taxon>
        <taxon>eudicotyledons</taxon>
        <taxon>Gunneridae</taxon>
        <taxon>Pentapetalae</taxon>
        <taxon>Caryophyllales</taxon>
        <taxon>Cactineae</taxon>
        <taxon>Cactaceae</taxon>
        <taxon>Opuntioideae</taxon>
        <taxon>Opuntia</taxon>
    </lineage>
</organism>
<dbReference type="GO" id="GO:0043565">
    <property type="term" value="F:sequence-specific DNA binding"/>
    <property type="evidence" value="ECO:0007669"/>
    <property type="project" value="InterPro"/>
</dbReference>
<evidence type="ECO:0000256" key="5">
    <source>
        <dbReference type="ARBA" id="ARBA00023163"/>
    </source>
</evidence>
<sequence length="791" mass="85965">MEESYDGLEEWRDLVMSPIPKGLFSGFTSEPCVGKSIDDGLIGEEGILGVNHEEVENSMLGSKRKVEGSSGNGLNSSSIGMGDSVGIKTGGSIAERRAAKFGFNAVKISNPRFRSNGLLPSPGVRSPYLTIPPGISPTALLNSPIMVPNPQPSPTTGTFASPPVDKGNEMLISASHAEMDKVRDDGLSSISKPRVDPIPMDCVLAAEIQVCSTSAVAQSLVAHLQLQTLTSLNLPTDIKLPTKIPTEVTVDNDHADLRPGRNMSHNLTINDKSNTFQSGHSDAVACVQMQDMNKHFVGEDSVAHNSLVRDQKAPTSTLRTAEDGYTWRKYGQKQVKGSEYPRSYYKCTHPNCEVKKKVEHSHDGQIIEIIYKGTHSHPKRQPSLKSTSTFSEASDANDAKGSSIKIDAGLVWRGIETGSNDSKMRSDWRADGLERTSSTSAVTEVSDLLSTTQGKLMGVHESAGTPEFSSTLASHEDDEEDAATQGRFSLEDDGDNEPDSKRRRKEACLIETTLGARAVREPRVVVQIESDVDILDDGYRWRKYGQKVVKGNPNPRSYYKCTNAGCTVRKHVERASHNLKCVITTYEGKHNHEVPAARNSSHANSGSRSLSPPKTNAQSALTLPGQPHLPNAESHVHELPLHFEREMQCGNNFLRPNFLGSLGGGTTPFYQMKFTTLFNATPSGPFGLGNRHPAYSGGIVASIPEIPIPLPVGCAQPQSSSVANYNNCGRPLSSVLPLHAAHQLEENNVKLLRPGAEHRDDLIYDTEMENVDHKNPLSSSIYNHIARSFPS</sequence>
<evidence type="ECO:0000256" key="1">
    <source>
        <dbReference type="ARBA" id="ARBA00004123"/>
    </source>
</evidence>
<feature type="region of interest" description="Disordered" evidence="7">
    <location>
        <begin position="62"/>
        <end position="81"/>
    </location>
</feature>
<proteinExistence type="predicted"/>
<dbReference type="GO" id="GO:0003700">
    <property type="term" value="F:DNA-binding transcription factor activity"/>
    <property type="evidence" value="ECO:0007669"/>
    <property type="project" value="InterPro"/>
</dbReference>
<comment type="subcellular location">
    <subcellularLocation>
        <location evidence="1">Nucleus</location>
    </subcellularLocation>
</comment>
<feature type="domain" description="WRKY" evidence="8">
    <location>
        <begin position="316"/>
        <end position="380"/>
    </location>
</feature>
<keyword evidence="3" id="KW-0805">Transcription regulation</keyword>
<protein>
    <recommendedName>
        <fullName evidence="8">WRKY domain-containing protein</fullName>
    </recommendedName>
</protein>
<evidence type="ECO:0000256" key="6">
    <source>
        <dbReference type="ARBA" id="ARBA00023242"/>
    </source>
</evidence>
<dbReference type="PANTHER" id="PTHR31221">
    <property type="entry name" value="WRKY TRANSCRIPTION FACTOR PROTEIN 1-RELATED"/>
    <property type="match status" value="1"/>
</dbReference>
<evidence type="ECO:0000256" key="2">
    <source>
        <dbReference type="ARBA" id="ARBA00022737"/>
    </source>
</evidence>
<dbReference type="GO" id="GO:0005634">
    <property type="term" value="C:nucleus"/>
    <property type="evidence" value="ECO:0007669"/>
    <property type="project" value="UniProtKB-SubCell"/>
</dbReference>
<dbReference type="SMART" id="SM00774">
    <property type="entry name" value="WRKY"/>
    <property type="match status" value="2"/>
</dbReference>
<evidence type="ECO:0000259" key="8">
    <source>
        <dbReference type="PROSITE" id="PS50811"/>
    </source>
</evidence>
<dbReference type="SUPFAM" id="SSF118290">
    <property type="entry name" value="WRKY DNA-binding domain"/>
    <property type="match status" value="2"/>
</dbReference>
<dbReference type="PROSITE" id="PS50811">
    <property type="entry name" value="WRKY"/>
    <property type="match status" value="2"/>
</dbReference>
<evidence type="ECO:0000256" key="3">
    <source>
        <dbReference type="ARBA" id="ARBA00023015"/>
    </source>
</evidence>